<comment type="cofactor">
    <cofactor evidence="1">
        <name>Zn(2+)</name>
        <dbReference type="ChEBI" id="CHEBI:29105"/>
    </cofactor>
</comment>
<evidence type="ECO:0000256" key="5">
    <source>
        <dbReference type="ARBA" id="ARBA00022729"/>
    </source>
</evidence>
<keyword evidence="6" id="KW-0378">Hydrolase</keyword>
<evidence type="ECO:0000256" key="4">
    <source>
        <dbReference type="ARBA" id="ARBA00022723"/>
    </source>
</evidence>
<dbReference type="EMBL" id="SRSD01000011">
    <property type="protein sequence ID" value="KAA0888288.1"/>
    <property type="molecule type" value="Genomic_DNA"/>
</dbReference>
<dbReference type="InterPro" id="IPR010275">
    <property type="entry name" value="MepK"/>
</dbReference>
<dbReference type="GO" id="GO:0006508">
    <property type="term" value="P:proteolysis"/>
    <property type="evidence" value="ECO:0007669"/>
    <property type="project" value="UniProtKB-KW"/>
</dbReference>
<dbReference type="GO" id="GO:0046872">
    <property type="term" value="F:metal ion binding"/>
    <property type="evidence" value="ECO:0007669"/>
    <property type="project" value="UniProtKB-KW"/>
</dbReference>
<evidence type="ECO:0000313" key="13">
    <source>
        <dbReference type="EMBL" id="KAA0888288.1"/>
    </source>
</evidence>
<keyword evidence="3" id="KW-0645">Protease</keyword>
<name>A0A5A9X776_9BACT</name>
<dbReference type="Gene3D" id="3.30.1380.10">
    <property type="match status" value="1"/>
</dbReference>
<evidence type="ECO:0000256" key="7">
    <source>
        <dbReference type="ARBA" id="ARBA00022833"/>
    </source>
</evidence>
<keyword evidence="8" id="KW-0482">Metalloprotease</keyword>
<keyword evidence="5 12" id="KW-0732">Signal</keyword>
<evidence type="ECO:0000256" key="10">
    <source>
        <dbReference type="ARBA" id="ARBA00093448"/>
    </source>
</evidence>
<proteinExistence type="inferred from homology"/>
<dbReference type="AlphaFoldDB" id="A0A5A9X776"/>
<evidence type="ECO:0000256" key="3">
    <source>
        <dbReference type="ARBA" id="ARBA00022670"/>
    </source>
</evidence>
<evidence type="ECO:0000256" key="6">
    <source>
        <dbReference type="ARBA" id="ARBA00022801"/>
    </source>
</evidence>
<comment type="pathway">
    <text evidence="2">Cell wall biogenesis; cell wall polysaccharide biosynthesis.</text>
</comment>
<evidence type="ECO:0000256" key="12">
    <source>
        <dbReference type="SAM" id="SignalP"/>
    </source>
</evidence>
<accession>A0A5A9X776</accession>
<dbReference type="GO" id="GO:0071555">
    <property type="term" value="P:cell wall organization"/>
    <property type="evidence" value="ECO:0007669"/>
    <property type="project" value="UniProtKB-KW"/>
</dbReference>
<keyword evidence="14" id="KW-1185">Reference proteome</keyword>
<feature type="chain" id="PRO_5022890613" description="Murein endopeptidase K" evidence="12">
    <location>
        <begin position="24"/>
        <end position="241"/>
    </location>
</feature>
<evidence type="ECO:0000256" key="8">
    <source>
        <dbReference type="ARBA" id="ARBA00023049"/>
    </source>
</evidence>
<keyword evidence="9" id="KW-0961">Cell wall biogenesis/degradation</keyword>
<organism evidence="13 14">
    <name type="scientific">Oryzomonas rubra</name>
    <dbReference type="NCBI Taxonomy" id="2509454"/>
    <lineage>
        <taxon>Bacteria</taxon>
        <taxon>Pseudomonadati</taxon>
        <taxon>Thermodesulfobacteriota</taxon>
        <taxon>Desulfuromonadia</taxon>
        <taxon>Geobacterales</taxon>
        <taxon>Geobacteraceae</taxon>
        <taxon>Oryzomonas</taxon>
    </lineage>
</organism>
<reference evidence="13 14" key="1">
    <citation type="submission" date="2019-04" db="EMBL/GenBank/DDBJ databases">
        <title>Geobacter ruber sp. nov., ferric-reducing bacteria isolated from paddy soil.</title>
        <authorList>
            <person name="Xu Z."/>
            <person name="Masuda Y."/>
            <person name="Itoh H."/>
            <person name="Senoo K."/>
        </authorList>
    </citation>
    <scope>NUCLEOTIDE SEQUENCE [LARGE SCALE GENOMIC DNA]</scope>
    <source>
        <strain evidence="13 14">Red88</strain>
    </source>
</reference>
<evidence type="ECO:0000256" key="11">
    <source>
        <dbReference type="ARBA" id="ARBA00093666"/>
    </source>
</evidence>
<dbReference type="OrthoDB" id="9782994at2"/>
<evidence type="ECO:0000256" key="9">
    <source>
        <dbReference type="ARBA" id="ARBA00023316"/>
    </source>
</evidence>
<sequence>MFTRRQFIAAGAGLLLVPHSSLAKALMKHNVSTGISDLVENGDIPKDIAVGPNITAEQFIAAQRDEKALESLVGGLVERKIKGQPLFNEGKIILYNTHFKERYLFKFRNGYGEYDPKILGSLNYFMRCNYDNKYTDMDIATIEMINYVAQLLGVKEIYINSAYRTPEYNAILARKSENVARNSFHMQGKAVDYSIPGVPISKVCQYAQLARNYFGYGGVGYYPRQNFVHNDSGPLRNWAKK</sequence>
<comment type="similarity">
    <text evidence="10">Belongs to the peptidase M15 family.</text>
</comment>
<comment type="caution">
    <text evidence="13">The sequence shown here is derived from an EMBL/GenBank/DDBJ whole genome shotgun (WGS) entry which is preliminary data.</text>
</comment>
<keyword evidence="4" id="KW-0479">Metal-binding</keyword>
<evidence type="ECO:0000313" key="14">
    <source>
        <dbReference type="Proteomes" id="UP000324298"/>
    </source>
</evidence>
<dbReference type="GO" id="GO:0008237">
    <property type="term" value="F:metallopeptidase activity"/>
    <property type="evidence" value="ECO:0007669"/>
    <property type="project" value="UniProtKB-KW"/>
</dbReference>
<dbReference type="Proteomes" id="UP000324298">
    <property type="component" value="Unassembled WGS sequence"/>
</dbReference>
<feature type="signal peptide" evidence="12">
    <location>
        <begin position="1"/>
        <end position="23"/>
    </location>
</feature>
<keyword evidence="7" id="KW-0862">Zinc</keyword>
<evidence type="ECO:0000256" key="2">
    <source>
        <dbReference type="ARBA" id="ARBA00004776"/>
    </source>
</evidence>
<dbReference type="InterPro" id="IPR009045">
    <property type="entry name" value="Zn_M74/Hedgehog-like"/>
</dbReference>
<evidence type="ECO:0000256" key="1">
    <source>
        <dbReference type="ARBA" id="ARBA00001947"/>
    </source>
</evidence>
<dbReference type="Pfam" id="PF05951">
    <property type="entry name" value="Peptidase_M15_2"/>
    <property type="match status" value="1"/>
</dbReference>
<dbReference type="SUPFAM" id="SSF55166">
    <property type="entry name" value="Hedgehog/DD-peptidase"/>
    <property type="match status" value="1"/>
</dbReference>
<dbReference type="PANTHER" id="PTHR37425:SF1">
    <property type="entry name" value="OUTER MEMBRANE PROTEIN"/>
    <property type="match status" value="1"/>
</dbReference>
<dbReference type="RefSeq" id="WP_149309385.1">
    <property type="nucleotide sequence ID" value="NZ_SRSD01000011.1"/>
</dbReference>
<protein>
    <recommendedName>
        <fullName evidence="11">Murein endopeptidase K</fullName>
    </recommendedName>
</protein>
<gene>
    <name evidence="13" type="ORF">ET418_16240</name>
</gene>
<dbReference type="PANTHER" id="PTHR37425">
    <property type="match status" value="1"/>
</dbReference>